<dbReference type="AlphaFoldDB" id="A0A8H7ZM06"/>
<reference evidence="2 3" key="1">
    <citation type="journal article" name="Sci. Rep.">
        <title>Genome-scale phylogenetic analyses confirm Olpidium as the closest living zoosporic fungus to the non-flagellated, terrestrial fungi.</title>
        <authorList>
            <person name="Chang Y."/>
            <person name="Rochon D."/>
            <person name="Sekimoto S."/>
            <person name="Wang Y."/>
            <person name="Chovatia M."/>
            <person name="Sandor L."/>
            <person name="Salamov A."/>
            <person name="Grigoriev I.V."/>
            <person name="Stajich J.E."/>
            <person name="Spatafora J.W."/>
        </authorList>
    </citation>
    <scope>NUCLEOTIDE SEQUENCE [LARGE SCALE GENOMIC DNA]</scope>
    <source>
        <strain evidence="2">S191</strain>
    </source>
</reference>
<accession>A0A8H7ZM06</accession>
<evidence type="ECO:0000256" key="1">
    <source>
        <dbReference type="SAM" id="MobiDB-lite"/>
    </source>
</evidence>
<dbReference type="Proteomes" id="UP000673691">
    <property type="component" value="Unassembled WGS sequence"/>
</dbReference>
<proteinExistence type="predicted"/>
<feature type="compositionally biased region" description="Low complexity" evidence="1">
    <location>
        <begin position="48"/>
        <end position="83"/>
    </location>
</feature>
<protein>
    <submittedName>
        <fullName evidence="2">Uncharacterized protein</fullName>
    </submittedName>
</protein>
<feature type="compositionally biased region" description="Polar residues" evidence="1">
    <location>
        <begin position="222"/>
        <end position="233"/>
    </location>
</feature>
<evidence type="ECO:0000313" key="3">
    <source>
        <dbReference type="Proteomes" id="UP000673691"/>
    </source>
</evidence>
<feature type="compositionally biased region" description="Basic and acidic residues" evidence="1">
    <location>
        <begin position="235"/>
        <end position="247"/>
    </location>
</feature>
<organism evidence="2 3">
    <name type="scientific">Olpidium bornovanus</name>
    <dbReference type="NCBI Taxonomy" id="278681"/>
    <lineage>
        <taxon>Eukaryota</taxon>
        <taxon>Fungi</taxon>
        <taxon>Fungi incertae sedis</taxon>
        <taxon>Olpidiomycota</taxon>
        <taxon>Olpidiomycotina</taxon>
        <taxon>Olpidiomycetes</taxon>
        <taxon>Olpidiales</taxon>
        <taxon>Olpidiaceae</taxon>
        <taxon>Olpidium</taxon>
    </lineage>
</organism>
<name>A0A8H7ZM06_9FUNG</name>
<feature type="region of interest" description="Disordered" evidence="1">
    <location>
        <begin position="197"/>
        <end position="292"/>
    </location>
</feature>
<sequence>MEVGRAQAAAERLGRAGVFFRAASKATDRADTERAMNGEKKVPRRSWRASPPRARVGGAADPGPEGDAAGPPPAAGHAQGEAPGKPPSTAKKSLRAMLHFGGGSSGKRKANFLPQQTGAVSADAKRSWRAEMGTGAEDRPPRRPAVFSFGVLSPPADATKASLTPGGGVAFRFAGTGSGRIDNQLPGVLRLREIGCKLDPNDRAGGSVSYLQQGSEDDPHDSQQSETGLQQGQRDGGKLAPDERPGEGRTPMNGPTELSREPSEEPSELSREPNRGGSVMSKPRSTLGQLAGADTAFAHANVRMQSSFSQDFGAGLPNGPVTLSTFA</sequence>
<comment type="caution">
    <text evidence="2">The sequence shown here is derived from an EMBL/GenBank/DDBJ whole genome shotgun (WGS) entry which is preliminary data.</text>
</comment>
<evidence type="ECO:0000313" key="2">
    <source>
        <dbReference type="EMBL" id="KAG5455893.1"/>
    </source>
</evidence>
<feature type="region of interest" description="Disordered" evidence="1">
    <location>
        <begin position="24"/>
        <end position="150"/>
    </location>
</feature>
<keyword evidence="3" id="KW-1185">Reference proteome</keyword>
<feature type="compositionally biased region" description="Basic and acidic residues" evidence="1">
    <location>
        <begin position="258"/>
        <end position="274"/>
    </location>
</feature>
<gene>
    <name evidence="2" type="ORF">BJ554DRAFT_4525</name>
</gene>
<dbReference type="EMBL" id="JAEFCI010012624">
    <property type="protein sequence ID" value="KAG5455893.1"/>
    <property type="molecule type" value="Genomic_DNA"/>
</dbReference>
<feature type="compositionally biased region" description="Basic and acidic residues" evidence="1">
    <location>
        <begin position="26"/>
        <end position="41"/>
    </location>
</feature>